<evidence type="ECO:0000256" key="1">
    <source>
        <dbReference type="SAM" id="SignalP"/>
    </source>
</evidence>
<evidence type="ECO:0000313" key="3">
    <source>
        <dbReference type="Proteomes" id="UP000033452"/>
    </source>
</evidence>
<dbReference type="PATRIC" id="fig|43658.5.peg.120"/>
<comment type="caution">
    <text evidence="2">The sequence shown here is derived from an EMBL/GenBank/DDBJ whole genome shotgun (WGS) entry which is preliminary data.</text>
</comment>
<organism evidence="2 3">
    <name type="scientific">Pseudoalteromonas rubra</name>
    <dbReference type="NCBI Taxonomy" id="43658"/>
    <lineage>
        <taxon>Bacteria</taxon>
        <taxon>Pseudomonadati</taxon>
        <taxon>Pseudomonadota</taxon>
        <taxon>Gammaproteobacteria</taxon>
        <taxon>Alteromonadales</taxon>
        <taxon>Pseudoalteromonadaceae</taxon>
        <taxon>Pseudoalteromonas</taxon>
    </lineage>
</organism>
<dbReference type="AlphaFoldDB" id="A0A0F4R0F0"/>
<sequence>MSFRTITLSSLCLLGAAQAFAMPTAFLPLGKDNILEYQIDQMFALTGTTPMSKPYRITEINKTLSELAHVDPVLHQNIKTRLAPYLERDAITRRGIKLRVDSGDVQQLANDRGNYSSEYAELSFDGIWRGSNTSLVQIGAEYRVDVGKVVPYNTFYAIGGDNLQLTLGYKEHWFSPFKHAAQVYSNNAKTPLSASLGLNLPLDNWWNFDFELFYSELEHVEDGILYQGTFHDGTPKLAGTHLSFEPLDNWKIGINRMMQFGGGPREVGFKDVVKAYFDPAGNDNFEKVGSSDAELGDQWASITSVFKTNWFMPVEWYLEYGGEDTKEHKNYQFGNIASNFGFYLPALTKSLTFRYEHSNMHSLWYQNYIYPEKGNTIDGFVVGHAVANQRSFLDGVPSRAHLVEMTYRESTDSMWRLELSTVKNSNQFVAFGIQHIRNYEQARQLQIANTRRLYDKQVETVLTYGKDVFGENYTWLSVNVYW</sequence>
<name>A0A0F4R0F0_9GAMM</name>
<evidence type="ECO:0008006" key="4">
    <source>
        <dbReference type="Google" id="ProtNLM"/>
    </source>
</evidence>
<dbReference type="Pfam" id="PF14052">
    <property type="entry name" value="Caps_assemb_Wzi"/>
    <property type="match status" value="1"/>
</dbReference>
<keyword evidence="3" id="KW-1185">Reference proteome</keyword>
<keyword evidence="1" id="KW-0732">Signal</keyword>
<feature type="chain" id="PRO_5002476022" description="Capsule assembly Wzi family protein" evidence="1">
    <location>
        <begin position="22"/>
        <end position="482"/>
    </location>
</feature>
<proteinExistence type="predicted"/>
<dbReference type="EMBL" id="JXYA01000001">
    <property type="protein sequence ID" value="KJZ13428.1"/>
    <property type="molecule type" value="Genomic_DNA"/>
</dbReference>
<dbReference type="Proteomes" id="UP000033452">
    <property type="component" value="Unassembled WGS sequence"/>
</dbReference>
<reference evidence="2 3" key="1">
    <citation type="journal article" date="2015" name="BMC Genomics">
        <title>Genome mining reveals unlocked bioactive potential of marine Gram-negative bacteria.</title>
        <authorList>
            <person name="Machado H."/>
            <person name="Sonnenschein E.C."/>
            <person name="Melchiorsen J."/>
            <person name="Gram L."/>
        </authorList>
    </citation>
    <scope>NUCLEOTIDE SEQUENCE [LARGE SCALE GENOMIC DNA]</scope>
    <source>
        <strain evidence="2 3">S2471</strain>
    </source>
</reference>
<dbReference type="Gene3D" id="2.40.160.130">
    <property type="entry name" value="Capsule assembly protein Wzi"/>
    <property type="match status" value="1"/>
</dbReference>
<dbReference type="RefSeq" id="WP_046003019.1">
    <property type="nucleotide sequence ID" value="NZ_JXYA01000001.1"/>
</dbReference>
<feature type="signal peptide" evidence="1">
    <location>
        <begin position="1"/>
        <end position="21"/>
    </location>
</feature>
<evidence type="ECO:0000313" key="2">
    <source>
        <dbReference type="EMBL" id="KJZ13428.1"/>
    </source>
</evidence>
<dbReference type="InterPro" id="IPR038636">
    <property type="entry name" value="Wzi_sf"/>
</dbReference>
<accession>A0A0F4R0F0</accession>
<protein>
    <recommendedName>
        <fullName evidence="4">Capsule assembly Wzi family protein</fullName>
    </recommendedName>
</protein>
<dbReference type="InterPro" id="IPR026950">
    <property type="entry name" value="Caps_assemb_Wzi"/>
</dbReference>
<gene>
    <name evidence="2" type="ORF">TW77_00590</name>
</gene>